<comment type="caution">
    <text evidence="10">The sequence shown here is derived from an EMBL/GenBank/DDBJ whole genome shotgun (WGS) entry which is preliminary data.</text>
</comment>
<accession>A0ABT8LC88</accession>
<dbReference type="GO" id="GO:0016491">
    <property type="term" value="F:oxidoreductase activity"/>
    <property type="evidence" value="ECO:0007669"/>
    <property type="project" value="UniProtKB-KW"/>
</dbReference>
<feature type="transmembrane region" description="Helical" evidence="8">
    <location>
        <begin position="95"/>
        <end position="112"/>
    </location>
</feature>
<dbReference type="PANTHER" id="PTHR21624">
    <property type="entry name" value="STEROL DESATURASE-RELATED PROTEIN"/>
    <property type="match status" value="1"/>
</dbReference>
<keyword evidence="2 8" id="KW-0812">Transmembrane</keyword>
<dbReference type="InterPro" id="IPR051689">
    <property type="entry name" value="Sterol_desaturase/TMEM195"/>
</dbReference>
<evidence type="ECO:0000256" key="1">
    <source>
        <dbReference type="ARBA" id="ARBA00004127"/>
    </source>
</evidence>
<keyword evidence="5" id="KW-0443">Lipid metabolism</keyword>
<dbReference type="Proteomes" id="UP001172083">
    <property type="component" value="Unassembled WGS sequence"/>
</dbReference>
<name>A0ABT8LC88_9BACT</name>
<evidence type="ECO:0000256" key="5">
    <source>
        <dbReference type="ARBA" id="ARBA00023098"/>
    </source>
</evidence>
<evidence type="ECO:0000256" key="4">
    <source>
        <dbReference type="ARBA" id="ARBA00023002"/>
    </source>
</evidence>
<keyword evidence="3 8" id="KW-1133">Transmembrane helix</keyword>
<organism evidence="10 11">
    <name type="scientific">Agaribacillus aureus</name>
    <dbReference type="NCBI Taxonomy" id="3051825"/>
    <lineage>
        <taxon>Bacteria</taxon>
        <taxon>Pseudomonadati</taxon>
        <taxon>Bacteroidota</taxon>
        <taxon>Cytophagia</taxon>
        <taxon>Cytophagales</taxon>
        <taxon>Splendidivirgaceae</taxon>
        <taxon>Agaribacillus</taxon>
    </lineage>
</organism>
<comment type="subcellular location">
    <subcellularLocation>
        <location evidence="1">Endomembrane system</location>
        <topology evidence="1">Multi-pass membrane protein</topology>
    </subcellularLocation>
</comment>
<evidence type="ECO:0000256" key="3">
    <source>
        <dbReference type="ARBA" id="ARBA00022989"/>
    </source>
</evidence>
<evidence type="ECO:0000256" key="2">
    <source>
        <dbReference type="ARBA" id="ARBA00022692"/>
    </source>
</evidence>
<sequence length="377" mass="43636">MKNVRIRLFLAKIRAVLGFLHTVLEGLFRPIEQLSHRYLLRPFRWYLSKIDPLSYAIEGTLFKKILQVSIFPAFMALTVIVGFKLVDNGFTSRSFFGTIIMFLILGAIFAPLERLIPFSRRWLDDKDAPTDIMLFFGGKFWGDYINQPLRLATIAVVVQEISPSIGREIWPSNFNPVVQVFLLLTIKDFFRYWYHRWMHESPFMWRWHAVHHSSERLYWFNGTRSHPLEGLVSSIIWGIPLAFIQAPVEIVFVTGLVGRTIGRFQHTNMDLILGPFDYIFSSPKNHRYHHSKKIEEGNSNYGGDVIIWDHLFGTFHMPKGEQPSDEIGIAAMPNYPKTFVGLMLAPFTYNSIKKEAEQLGAEHTEEDGAKQIEKLTP</sequence>
<feature type="region of interest" description="Disordered" evidence="7">
    <location>
        <begin position="358"/>
        <end position="377"/>
    </location>
</feature>
<dbReference type="EC" id="1.-.-.-" evidence="10"/>
<feature type="domain" description="Fatty acid hydroxylase" evidence="9">
    <location>
        <begin position="181"/>
        <end position="314"/>
    </location>
</feature>
<dbReference type="Pfam" id="PF04116">
    <property type="entry name" value="FA_hydroxylase"/>
    <property type="match status" value="1"/>
</dbReference>
<keyword evidence="4 10" id="KW-0560">Oxidoreductase</keyword>
<evidence type="ECO:0000256" key="6">
    <source>
        <dbReference type="ARBA" id="ARBA00023136"/>
    </source>
</evidence>
<dbReference type="EMBL" id="JAUJEB010000006">
    <property type="protein sequence ID" value="MDN5215258.1"/>
    <property type="molecule type" value="Genomic_DNA"/>
</dbReference>
<evidence type="ECO:0000313" key="10">
    <source>
        <dbReference type="EMBL" id="MDN5215258.1"/>
    </source>
</evidence>
<evidence type="ECO:0000256" key="8">
    <source>
        <dbReference type="SAM" id="Phobius"/>
    </source>
</evidence>
<proteinExistence type="predicted"/>
<keyword evidence="6 8" id="KW-0472">Membrane</keyword>
<feature type="transmembrane region" description="Helical" evidence="8">
    <location>
        <begin position="65"/>
        <end position="83"/>
    </location>
</feature>
<gene>
    <name evidence="10" type="ORF">QQ020_24480</name>
</gene>
<evidence type="ECO:0000313" key="11">
    <source>
        <dbReference type="Proteomes" id="UP001172083"/>
    </source>
</evidence>
<protein>
    <submittedName>
        <fullName evidence="10">Sterol desaturase family protein</fullName>
        <ecNumber evidence="10">1.-.-.-</ecNumber>
    </submittedName>
</protein>
<dbReference type="RefSeq" id="WP_346760596.1">
    <property type="nucleotide sequence ID" value="NZ_JAUJEB010000006.1"/>
</dbReference>
<evidence type="ECO:0000256" key="7">
    <source>
        <dbReference type="SAM" id="MobiDB-lite"/>
    </source>
</evidence>
<dbReference type="InterPro" id="IPR006694">
    <property type="entry name" value="Fatty_acid_hydroxylase"/>
</dbReference>
<evidence type="ECO:0000259" key="9">
    <source>
        <dbReference type="Pfam" id="PF04116"/>
    </source>
</evidence>
<dbReference type="PANTHER" id="PTHR21624:SF1">
    <property type="entry name" value="ALKYLGLYCEROL MONOOXYGENASE"/>
    <property type="match status" value="1"/>
</dbReference>
<keyword evidence="11" id="KW-1185">Reference proteome</keyword>
<reference evidence="10" key="1">
    <citation type="submission" date="2023-06" db="EMBL/GenBank/DDBJ databases">
        <title>Genomic of Agaribacillus aureum.</title>
        <authorList>
            <person name="Wang G."/>
        </authorList>
    </citation>
    <scope>NUCLEOTIDE SEQUENCE</scope>
    <source>
        <strain evidence="10">BMA12</strain>
    </source>
</reference>